<dbReference type="CDD" id="cd00060">
    <property type="entry name" value="FHA"/>
    <property type="match status" value="1"/>
</dbReference>
<dbReference type="SUPFAM" id="SSF49879">
    <property type="entry name" value="SMAD/FHA domain"/>
    <property type="match status" value="1"/>
</dbReference>
<evidence type="ECO:0000259" key="1">
    <source>
        <dbReference type="PROSITE" id="PS50006"/>
    </source>
</evidence>
<dbReference type="InterPro" id="IPR000253">
    <property type="entry name" value="FHA_dom"/>
</dbReference>
<dbReference type="AlphaFoldDB" id="A0A1S8DJH7"/>
<dbReference type="STRING" id="254161.SAMN05216256_110122"/>
<dbReference type="Pfam" id="PF00498">
    <property type="entry name" value="FHA"/>
    <property type="match status" value="1"/>
</dbReference>
<evidence type="ECO:0000313" key="3">
    <source>
        <dbReference type="Proteomes" id="UP000242847"/>
    </source>
</evidence>
<keyword evidence="3" id="KW-1185">Reference proteome</keyword>
<dbReference type="InterPro" id="IPR008984">
    <property type="entry name" value="SMAD_FHA_dom_sf"/>
</dbReference>
<proteinExistence type="predicted"/>
<dbReference type="InterPro" id="IPR046883">
    <property type="entry name" value="T6SS_FHA_C"/>
</dbReference>
<evidence type="ECO:0000313" key="2">
    <source>
        <dbReference type="EMBL" id="ONM45545.1"/>
    </source>
</evidence>
<dbReference type="PROSITE" id="PS50006">
    <property type="entry name" value="FHA_DOMAIN"/>
    <property type="match status" value="1"/>
</dbReference>
<sequence>MELMLEVIYPPPSTQEPALTRLFRQAGGVIGRAADCDWVLPDRQRIISGRHAQVSYSDEAFYLTDTSSNGIHIKSDGRRLTKGEPERIEHGQIYCLGDMQVRARLQQVTQSGAHQLIPDDAFLTLDENDPDNDDPLAEWLQAPALEPLPVTSAEHHPVEAEHVRLPRTQLPVTPQPAADAELAEQLCQQLGLQPASPAQATELSRRAIGLLRSAVAELQHSLHAQQHSAAQLQASATRHPLSDSTDAVTAMQQLLGAADGEELLRSAWRQLRSHQLAIQQAGNRLCDQLPVILAPAQLIGSARLRTDGARWRALQQQYQQAGPLQQRCQHAFKEAYQEQHQLLNSLHHNPFG</sequence>
<dbReference type="RefSeq" id="WP_083724311.1">
    <property type="nucleotide sequence ID" value="NZ_FOUD01000010.1"/>
</dbReference>
<dbReference type="EMBL" id="MUBC01000003">
    <property type="protein sequence ID" value="ONM45545.1"/>
    <property type="molecule type" value="Genomic_DNA"/>
</dbReference>
<protein>
    <recommendedName>
        <fullName evidence="1">FHA domain-containing protein</fullName>
    </recommendedName>
</protein>
<feature type="domain" description="FHA" evidence="1">
    <location>
        <begin position="28"/>
        <end position="73"/>
    </location>
</feature>
<comment type="caution">
    <text evidence="2">The sequence shown here is derived from an EMBL/GenBank/DDBJ whole genome shotgun (WGS) entry which is preliminary data.</text>
</comment>
<reference evidence="2 3" key="1">
    <citation type="submission" date="2017-01" db="EMBL/GenBank/DDBJ databases">
        <title>Draft genome sequence of Pseudomonas pachastrellae type strain CCUG 46540T from a deep sea.</title>
        <authorList>
            <person name="Gomila M."/>
            <person name="Mulet M."/>
            <person name="Lalucat J."/>
            <person name="Garcia-Valdes E."/>
        </authorList>
    </citation>
    <scope>NUCLEOTIDE SEQUENCE [LARGE SCALE GENOMIC DNA]</scope>
    <source>
        <strain evidence="2 3">CCUG 46540</strain>
    </source>
</reference>
<accession>A0A1S8DJH7</accession>
<dbReference type="Pfam" id="PF20232">
    <property type="entry name" value="T6SS_FHA_C"/>
    <property type="match status" value="1"/>
</dbReference>
<dbReference type="Gene3D" id="2.60.200.20">
    <property type="match status" value="1"/>
</dbReference>
<gene>
    <name evidence="2" type="ORF">BXT89_02400</name>
</gene>
<dbReference type="OrthoDB" id="273564at2"/>
<name>A0A1S8DJH7_9GAMM</name>
<dbReference type="SMART" id="SM00240">
    <property type="entry name" value="FHA"/>
    <property type="match status" value="1"/>
</dbReference>
<dbReference type="Proteomes" id="UP000242847">
    <property type="component" value="Unassembled WGS sequence"/>
</dbReference>
<organism evidence="2 3">
    <name type="scientific">Halopseudomonas pachastrellae</name>
    <dbReference type="NCBI Taxonomy" id="254161"/>
    <lineage>
        <taxon>Bacteria</taxon>
        <taxon>Pseudomonadati</taxon>
        <taxon>Pseudomonadota</taxon>
        <taxon>Gammaproteobacteria</taxon>
        <taxon>Pseudomonadales</taxon>
        <taxon>Pseudomonadaceae</taxon>
        <taxon>Halopseudomonas</taxon>
    </lineage>
</organism>